<dbReference type="EMBL" id="BAABKN010000005">
    <property type="protein sequence ID" value="GAA4725888.1"/>
    <property type="molecule type" value="Genomic_DNA"/>
</dbReference>
<dbReference type="Proteomes" id="UP001499882">
    <property type="component" value="Unassembled WGS sequence"/>
</dbReference>
<evidence type="ECO:0000259" key="1">
    <source>
        <dbReference type="Pfam" id="PF00296"/>
    </source>
</evidence>
<dbReference type="InterPro" id="IPR011251">
    <property type="entry name" value="Luciferase-like_dom"/>
</dbReference>
<dbReference type="RefSeq" id="WP_345525055.1">
    <property type="nucleotide sequence ID" value="NZ_BAABKN010000005.1"/>
</dbReference>
<organism evidence="2 3">
    <name type="scientific">Nocardioides endophyticus</name>
    <dbReference type="NCBI Taxonomy" id="1353775"/>
    <lineage>
        <taxon>Bacteria</taxon>
        <taxon>Bacillati</taxon>
        <taxon>Actinomycetota</taxon>
        <taxon>Actinomycetes</taxon>
        <taxon>Propionibacteriales</taxon>
        <taxon>Nocardioidaceae</taxon>
        <taxon>Nocardioides</taxon>
    </lineage>
</organism>
<gene>
    <name evidence="2" type="ORF">GCM10023350_05720</name>
</gene>
<keyword evidence="3" id="KW-1185">Reference proteome</keyword>
<accession>A0ABP8YGD1</accession>
<sequence length="325" mass="35468">MKVDLYPGFGLRLQDAGQVARSAAASGYQGLWALEAAREPFSPLALAASAAPGLELRTAVAVAFARNPMVMAQLAHELAGVTEGGFVLGLGTQVRAHIERRFGETWASPVARMAEYVDALRAIWSAWNDGRALEFEGRFYRHTLMTPMFDPGPSGQPSPPIHLAAVGPAMVALAAEKADGIVLHPLSSMRTVTELVLPHIAHRRVRGDFEVTCPVMVATGATDEEIDVARHGVRKQVAFYASTPAYRAVLDLYDEGDRADRLRALSRQGRWDDMTELVGDELLDEFSVTATEADLSRVLHERWSSVLDRVAVYQPYDISQPGMDT</sequence>
<dbReference type="NCBIfam" id="TIGR03617">
    <property type="entry name" value="F420_MSMEG_2256"/>
    <property type="match status" value="1"/>
</dbReference>
<evidence type="ECO:0000313" key="2">
    <source>
        <dbReference type="EMBL" id="GAA4725888.1"/>
    </source>
</evidence>
<dbReference type="PANTHER" id="PTHR43244:SF2">
    <property type="entry name" value="CONSERVED HYPOTHETICAL ALANINE AND PROLINE-RICH PROTEIN"/>
    <property type="match status" value="1"/>
</dbReference>
<dbReference type="InterPro" id="IPR019919">
    <property type="entry name" value="Lucif-like_OxRdtase_MSMEG_2256"/>
</dbReference>
<name>A0ABP8YGD1_9ACTN</name>
<dbReference type="SUPFAM" id="SSF51679">
    <property type="entry name" value="Bacterial luciferase-like"/>
    <property type="match status" value="1"/>
</dbReference>
<dbReference type="Pfam" id="PF00296">
    <property type="entry name" value="Bac_luciferase"/>
    <property type="match status" value="1"/>
</dbReference>
<dbReference type="InterPro" id="IPR036661">
    <property type="entry name" value="Luciferase-like_sf"/>
</dbReference>
<dbReference type="Gene3D" id="3.20.20.30">
    <property type="entry name" value="Luciferase-like domain"/>
    <property type="match status" value="1"/>
</dbReference>
<evidence type="ECO:0000313" key="3">
    <source>
        <dbReference type="Proteomes" id="UP001499882"/>
    </source>
</evidence>
<dbReference type="PANTHER" id="PTHR43244">
    <property type="match status" value="1"/>
</dbReference>
<proteinExistence type="predicted"/>
<protein>
    <submittedName>
        <fullName evidence="2">LLM class F420-dependent oxidoreductase</fullName>
    </submittedName>
</protein>
<reference evidence="3" key="1">
    <citation type="journal article" date="2019" name="Int. J. Syst. Evol. Microbiol.">
        <title>The Global Catalogue of Microorganisms (GCM) 10K type strain sequencing project: providing services to taxonomists for standard genome sequencing and annotation.</title>
        <authorList>
            <consortium name="The Broad Institute Genomics Platform"/>
            <consortium name="The Broad Institute Genome Sequencing Center for Infectious Disease"/>
            <person name="Wu L."/>
            <person name="Ma J."/>
        </authorList>
    </citation>
    <scope>NUCLEOTIDE SEQUENCE [LARGE SCALE GENOMIC DNA]</scope>
    <source>
        <strain evidence="3">JCM 18532</strain>
    </source>
</reference>
<feature type="domain" description="Luciferase-like" evidence="1">
    <location>
        <begin position="12"/>
        <end position="301"/>
    </location>
</feature>
<dbReference type="CDD" id="cd01097">
    <property type="entry name" value="Tetrahydromethanopterin_reductase"/>
    <property type="match status" value="1"/>
</dbReference>
<comment type="caution">
    <text evidence="2">The sequence shown here is derived from an EMBL/GenBank/DDBJ whole genome shotgun (WGS) entry which is preliminary data.</text>
</comment>
<dbReference type="InterPro" id="IPR050564">
    <property type="entry name" value="F420-G6PD/mer"/>
</dbReference>